<dbReference type="PANTHER" id="PTHR30419">
    <property type="entry name" value="HTH-TYPE TRANSCRIPTIONAL REGULATOR YBHD"/>
    <property type="match status" value="1"/>
</dbReference>
<dbReference type="Proteomes" id="UP001596356">
    <property type="component" value="Unassembled WGS sequence"/>
</dbReference>
<feature type="region of interest" description="Disordered" evidence="5">
    <location>
        <begin position="305"/>
        <end position="328"/>
    </location>
</feature>
<evidence type="ECO:0000256" key="2">
    <source>
        <dbReference type="ARBA" id="ARBA00023015"/>
    </source>
</evidence>
<keyword evidence="8" id="KW-1185">Reference proteome</keyword>
<reference evidence="8" key="1">
    <citation type="journal article" date="2019" name="Int. J. Syst. Evol. Microbiol.">
        <title>The Global Catalogue of Microorganisms (GCM) 10K type strain sequencing project: providing services to taxonomists for standard genome sequencing and annotation.</title>
        <authorList>
            <consortium name="The Broad Institute Genomics Platform"/>
            <consortium name="The Broad Institute Genome Sequencing Center for Infectious Disease"/>
            <person name="Wu L."/>
            <person name="Ma J."/>
        </authorList>
    </citation>
    <scope>NUCLEOTIDE SEQUENCE [LARGE SCALE GENOMIC DNA]</scope>
    <source>
        <strain evidence="8">NBRC 106593</strain>
    </source>
</reference>
<evidence type="ECO:0000259" key="6">
    <source>
        <dbReference type="PROSITE" id="PS50931"/>
    </source>
</evidence>
<dbReference type="Pfam" id="PF03466">
    <property type="entry name" value="LysR_substrate"/>
    <property type="match status" value="1"/>
</dbReference>
<evidence type="ECO:0000256" key="4">
    <source>
        <dbReference type="ARBA" id="ARBA00023163"/>
    </source>
</evidence>
<gene>
    <name evidence="7" type="ORF">ACFQBT_16035</name>
</gene>
<sequence>MEAGVDLKQLTALVTVSEVGSVTKAAQLLHIVQPAVTRQIRSLEEEFGVTLFERSRQGMTLTAEGEALVTRARRALQELDRARAELRPTPTSVRGIVTIGMLESTLDLLAQPVSDAVREHYPDVELRLLSAYSGYLQQWLDNGDVDLSLLYNLASTPAISVSPLVSEPLWAVAPASEKLRADRPIPWSQVWQQDLVLPVAGHGLRVLIDQARAASDADPHVTMQTNSMQVQKQLVVGGYGWTVLPAAGVAGELSGGRLSAAPLVEPEIKRAMVLGLQRGGRVPRTWRPSPRRWCAPYAEWSGTVPGPAPSWLRPPARRPSARSVRLWP</sequence>
<dbReference type="Pfam" id="PF00126">
    <property type="entry name" value="HTH_1"/>
    <property type="match status" value="1"/>
</dbReference>
<dbReference type="PROSITE" id="PS50931">
    <property type="entry name" value="HTH_LYSR"/>
    <property type="match status" value="1"/>
</dbReference>
<feature type="domain" description="HTH lysR-type" evidence="6">
    <location>
        <begin position="5"/>
        <end position="62"/>
    </location>
</feature>
<keyword evidence="3" id="KW-0238">DNA-binding</keyword>
<evidence type="ECO:0000313" key="7">
    <source>
        <dbReference type="EMBL" id="MFC6715238.1"/>
    </source>
</evidence>
<dbReference type="SUPFAM" id="SSF46785">
    <property type="entry name" value="Winged helix' DNA-binding domain"/>
    <property type="match status" value="1"/>
</dbReference>
<dbReference type="EMBL" id="JBHSWJ010000002">
    <property type="protein sequence ID" value="MFC6715238.1"/>
    <property type="molecule type" value="Genomic_DNA"/>
</dbReference>
<dbReference type="Gene3D" id="3.40.190.10">
    <property type="entry name" value="Periplasmic binding protein-like II"/>
    <property type="match status" value="2"/>
</dbReference>
<dbReference type="InterPro" id="IPR000847">
    <property type="entry name" value="LysR_HTH_N"/>
</dbReference>
<dbReference type="InterPro" id="IPR036388">
    <property type="entry name" value="WH-like_DNA-bd_sf"/>
</dbReference>
<dbReference type="InterPro" id="IPR050950">
    <property type="entry name" value="HTH-type_LysR_regulators"/>
</dbReference>
<comment type="caution">
    <text evidence="7">The sequence shown here is derived from an EMBL/GenBank/DDBJ whole genome shotgun (WGS) entry which is preliminary data.</text>
</comment>
<comment type="similarity">
    <text evidence="1">Belongs to the LysR transcriptional regulatory family.</text>
</comment>
<evidence type="ECO:0000256" key="1">
    <source>
        <dbReference type="ARBA" id="ARBA00009437"/>
    </source>
</evidence>
<protein>
    <submittedName>
        <fullName evidence="7">LysR family transcriptional regulator</fullName>
    </submittedName>
</protein>
<dbReference type="Gene3D" id="1.10.10.10">
    <property type="entry name" value="Winged helix-like DNA-binding domain superfamily/Winged helix DNA-binding domain"/>
    <property type="match status" value="1"/>
</dbReference>
<dbReference type="InterPro" id="IPR005119">
    <property type="entry name" value="LysR_subst-bd"/>
</dbReference>
<keyword evidence="4" id="KW-0804">Transcription</keyword>
<dbReference type="SUPFAM" id="SSF53850">
    <property type="entry name" value="Periplasmic binding protein-like II"/>
    <property type="match status" value="1"/>
</dbReference>
<evidence type="ECO:0000256" key="5">
    <source>
        <dbReference type="SAM" id="MobiDB-lite"/>
    </source>
</evidence>
<dbReference type="PRINTS" id="PR00039">
    <property type="entry name" value="HTHLYSR"/>
</dbReference>
<organism evidence="7 8">
    <name type="scientific">Branchiibius cervicis</name>
    <dbReference type="NCBI Taxonomy" id="908252"/>
    <lineage>
        <taxon>Bacteria</taxon>
        <taxon>Bacillati</taxon>
        <taxon>Actinomycetota</taxon>
        <taxon>Actinomycetes</taxon>
        <taxon>Micrococcales</taxon>
        <taxon>Dermacoccaceae</taxon>
        <taxon>Branchiibius</taxon>
    </lineage>
</organism>
<dbReference type="InterPro" id="IPR036390">
    <property type="entry name" value="WH_DNA-bd_sf"/>
</dbReference>
<proteinExistence type="inferred from homology"/>
<keyword evidence="2" id="KW-0805">Transcription regulation</keyword>
<accession>A0ABW2AWX9</accession>
<evidence type="ECO:0000313" key="8">
    <source>
        <dbReference type="Proteomes" id="UP001596356"/>
    </source>
</evidence>
<name>A0ABW2AWX9_9MICO</name>
<evidence type="ECO:0000256" key="3">
    <source>
        <dbReference type="ARBA" id="ARBA00023125"/>
    </source>
</evidence>